<dbReference type="PANTHER" id="PTHR18359:SF0">
    <property type="entry name" value="U3 SMALL NUCLEOLAR RNA-ASSOCIATED PROTEIN 18 HOMOLOG"/>
    <property type="match status" value="1"/>
</dbReference>
<dbReference type="PROSITE" id="PS50294">
    <property type="entry name" value="WD_REPEATS_REGION"/>
    <property type="match status" value="1"/>
</dbReference>
<gene>
    <name evidence="8" type="ORF">RUM44_011355</name>
</gene>
<dbReference type="SUPFAM" id="SSF50978">
    <property type="entry name" value="WD40 repeat-like"/>
    <property type="match status" value="1"/>
</dbReference>
<dbReference type="InterPro" id="IPR001680">
    <property type="entry name" value="WD40_rpt"/>
</dbReference>
<evidence type="ECO:0000256" key="5">
    <source>
        <dbReference type="ARBA" id="ARBA00023242"/>
    </source>
</evidence>
<accession>A0ABR1APV9</accession>
<dbReference type="PROSITE" id="PS50082">
    <property type="entry name" value="WD_REPEATS_2"/>
    <property type="match status" value="1"/>
</dbReference>
<keyword evidence="2" id="KW-0698">rRNA processing</keyword>
<protein>
    <recommendedName>
        <fullName evidence="10">U3 small nucleolar RNA-associated protein 18 homolog</fullName>
    </recommendedName>
</protein>
<reference evidence="8 9" key="1">
    <citation type="submission" date="2023-09" db="EMBL/GenBank/DDBJ databases">
        <title>Genomes of two closely related lineages of the louse Polyplax serrata with different host specificities.</title>
        <authorList>
            <person name="Martinu J."/>
            <person name="Tarabai H."/>
            <person name="Stefka J."/>
            <person name="Hypsa V."/>
        </authorList>
    </citation>
    <scope>NUCLEOTIDE SEQUENCE [LARGE SCALE GENOMIC DNA]</scope>
    <source>
        <strain evidence="8">98ZLc_SE</strain>
    </source>
</reference>
<feature type="repeat" description="WD" evidence="7">
    <location>
        <begin position="306"/>
        <end position="340"/>
    </location>
</feature>
<keyword evidence="9" id="KW-1185">Reference proteome</keyword>
<dbReference type="Pfam" id="PF00400">
    <property type="entry name" value="WD40"/>
    <property type="match status" value="1"/>
</dbReference>
<dbReference type="InterPro" id="IPR015943">
    <property type="entry name" value="WD40/YVTN_repeat-like_dom_sf"/>
</dbReference>
<dbReference type="InterPro" id="IPR036322">
    <property type="entry name" value="WD40_repeat_dom_sf"/>
</dbReference>
<dbReference type="InterPro" id="IPR045161">
    <property type="entry name" value="Utp18"/>
</dbReference>
<comment type="caution">
    <text evidence="8">The sequence shown here is derived from an EMBL/GenBank/DDBJ whole genome shotgun (WGS) entry which is preliminary data.</text>
</comment>
<name>A0ABR1APV9_POLSC</name>
<keyword evidence="4" id="KW-0677">Repeat</keyword>
<dbReference type="Proteomes" id="UP001359485">
    <property type="component" value="Unassembled WGS sequence"/>
</dbReference>
<evidence type="ECO:0000313" key="9">
    <source>
        <dbReference type="Proteomes" id="UP001359485"/>
    </source>
</evidence>
<dbReference type="SMART" id="SM00320">
    <property type="entry name" value="WD40"/>
    <property type="match status" value="6"/>
</dbReference>
<evidence type="ECO:0000256" key="7">
    <source>
        <dbReference type="PROSITE-ProRule" id="PRU00221"/>
    </source>
</evidence>
<evidence type="ECO:0000256" key="3">
    <source>
        <dbReference type="ARBA" id="ARBA00022574"/>
    </source>
</evidence>
<dbReference type="EMBL" id="JAWJWF010000046">
    <property type="protein sequence ID" value="KAK6624496.1"/>
    <property type="molecule type" value="Genomic_DNA"/>
</dbReference>
<keyword evidence="3 7" id="KW-0853">WD repeat</keyword>
<comment type="subcellular location">
    <subcellularLocation>
        <location evidence="1">Nucleus</location>
        <location evidence="1">Nucleolus</location>
    </subcellularLocation>
</comment>
<sequence>MAWVKAASRKRSSESQLKLGEALGVADEEEYQYLEKVVLGTGTDIFDDDASSDEESGVATKKKKNVIENKKPAWVDEDDECTLNEALKKQNRKAKTDASGTNQHHSVMTKKFKEIMGVPKWAQQAEHASKDTPVDEILRKCGQFVKKPKGLNREFLQISKVNNLNKETNSEGPVISVIKFHPKSMVAMVAGSSGVVSLFQVDGKENPKLHSLQFKKYPIFCGSFLKNGEELMVGSRFYRYFYCHDLISGKSTKVSDWQITEITKTTNFCVSPRDDFIAACGNTGKIFLYTVTTKEFVDSLQMNCNVTAVNFSQDGSTLYSHGEDGEVYVWDMKTRKCRRKFMDEGCLTGTAIASSENNQFLACGSSSGIVNVYNSESIESDSQVTPVKTFYNIVTPVTHLKFNSTSEILYMGSGHKEMSVKLAHCPSMTVFSNFPPLQCPIKKPTSVDFSVNSGFFAVGDNNGCAHLYRLNHYGNY</sequence>
<evidence type="ECO:0000256" key="2">
    <source>
        <dbReference type="ARBA" id="ARBA00022552"/>
    </source>
</evidence>
<proteinExistence type="inferred from homology"/>
<evidence type="ECO:0000256" key="1">
    <source>
        <dbReference type="ARBA" id="ARBA00004604"/>
    </source>
</evidence>
<dbReference type="PANTHER" id="PTHR18359">
    <property type="entry name" value="WD-REPEAT PROTEIN-RELATED"/>
    <property type="match status" value="1"/>
</dbReference>
<evidence type="ECO:0008006" key="10">
    <source>
        <dbReference type="Google" id="ProtNLM"/>
    </source>
</evidence>
<comment type="similarity">
    <text evidence="6">Belongs to the WD repeat UTP18 family.</text>
</comment>
<organism evidence="8 9">
    <name type="scientific">Polyplax serrata</name>
    <name type="common">Common mouse louse</name>
    <dbReference type="NCBI Taxonomy" id="468196"/>
    <lineage>
        <taxon>Eukaryota</taxon>
        <taxon>Metazoa</taxon>
        <taxon>Ecdysozoa</taxon>
        <taxon>Arthropoda</taxon>
        <taxon>Hexapoda</taxon>
        <taxon>Insecta</taxon>
        <taxon>Pterygota</taxon>
        <taxon>Neoptera</taxon>
        <taxon>Paraneoptera</taxon>
        <taxon>Psocodea</taxon>
        <taxon>Troctomorpha</taxon>
        <taxon>Phthiraptera</taxon>
        <taxon>Anoplura</taxon>
        <taxon>Polyplacidae</taxon>
        <taxon>Polyplax</taxon>
    </lineage>
</organism>
<evidence type="ECO:0000256" key="4">
    <source>
        <dbReference type="ARBA" id="ARBA00022737"/>
    </source>
</evidence>
<evidence type="ECO:0000313" key="8">
    <source>
        <dbReference type="EMBL" id="KAK6624496.1"/>
    </source>
</evidence>
<dbReference type="Gene3D" id="2.130.10.10">
    <property type="entry name" value="YVTN repeat-like/Quinoprotein amine dehydrogenase"/>
    <property type="match status" value="1"/>
</dbReference>
<keyword evidence="5" id="KW-0539">Nucleus</keyword>
<evidence type="ECO:0000256" key="6">
    <source>
        <dbReference type="ARBA" id="ARBA00025767"/>
    </source>
</evidence>